<dbReference type="Proteomes" id="UP000240212">
    <property type="component" value="Unassembled WGS sequence"/>
</dbReference>
<evidence type="ECO:0000256" key="1">
    <source>
        <dbReference type="SAM" id="Phobius"/>
    </source>
</evidence>
<name>A0A2P8VJ10_9ENTR</name>
<dbReference type="STRING" id="1388748.GCA_000463155_02243"/>
<keyword evidence="1" id="KW-0472">Membrane</keyword>
<reference evidence="2 3" key="1">
    <citation type="submission" date="2018-03" db="EMBL/GenBank/DDBJ databases">
        <title>Draft genome sequence of the first documented clinical Siccibacter turicensis isolate in Austria.</title>
        <authorList>
            <person name="Lepuschitz S."/>
            <person name="Pekard-Amenitsch S."/>
            <person name="Haunold R."/>
            <person name="Schill S."/>
            <person name="Mach R."/>
            <person name="Allerberger F."/>
            <person name="Ruppitsch W."/>
            <person name="Forsythe S.J."/>
        </authorList>
    </citation>
    <scope>NUCLEOTIDE SEQUENCE [LARGE SCALE GENOMIC DNA]</scope>
    <source>
        <strain evidence="2 3">6100069499-17</strain>
    </source>
</reference>
<sequence>MAKCVRNLCLILFKIVLFVILFCFFASVIDTSGVISYEVSSAFAAWLYGISTQENVDDLWFFSDVLLSLVCALISCMIILTVLRKKIN</sequence>
<dbReference type="EMBL" id="PYEP01000004">
    <property type="protein sequence ID" value="PSN07539.1"/>
    <property type="molecule type" value="Genomic_DNA"/>
</dbReference>
<protein>
    <submittedName>
        <fullName evidence="2">Uncharacterized protein</fullName>
    </submittedName>
</protein>
<evidence type="ECO:0000313" key="3">
    <source>
        <dbReference type="Proteomes" id="UP000240212"/>
    </source>
</evidence>
<evidence type="ECO:0000313" key="2">
    <source>
        <dbReference type="EMBL" id="PSN07539.1"/>
    </source>
</evidence>
<dbReference type="OrthoDB" id="6564545at2"/>
<keyword evidence="1" id="KW-1133">Transmembrane helix</keyword>
<keyword evidence="3" id="KW-1185">Reference proteome</keyword>
<keyword evidence="1" id="KW-0812">Transmembrane</keyword>
<feature type="transmembrane region" description="Helical" evidence="1">
    <location>
        <begin position="60"/>
        <end position="83"/>
    </location>
</feature>
<accession>A0A2P8VJ10</accession>
<gene>
    <name evidence="2" type="ORF">C7G83_10385</name>
</gene>
<proteinExistence type="predicted"/>
<organism evidence="2 3">
    <name type="scientific">Siccibacter turicensis</name>
    <dbReference type="NCBI Taxonomy" id="357233"/>
    <lineage>
        <taxon>Bacteria</taxon>
        <taxon>Pseudomonadati</taxon>
        <taxon>Pseudomonadota</taxon>
        <taxon>Gammaproteobacteria</taxon>
        <taxon>Enterobacterales</taxon>
        <taxon>Enterobacteriaceae</taxon>
        <taxon>Siccibacter</taxon>
    </lineage>
</organism>
<comment type="caution">
    <text evidence="2">The sequence shown here is derived from an EMBL/GenBank/DDBJ whole genome shotgun (WGS) entry which is preliminary data.</text>
</comment>
<dbReference type="AlphaFoldDB" id="A0A2P8VJ10"/>